<gene>
    <name evidence="3" type="ORF">JCGZ_26989</name>
</gene>
<feature type="region of interest" description="Disordered" evidence="2">
    <location>
        <begin position="1"/>
        <end position="86"/>
    </location>
</feature>
<feature type="binding site" evidence="1">
    <location>
        <position position="324"/>
    </location>
    <ligand>
        <name>Zn(2+)</name>
        <dbReference type="ChEBI" id="CHEBI:29105"/>
    </ligand>
</feature>
<dbReference type="SUPFAM" id="SSF48150">
    <property type="entry name" value="DNA-glycosylase"/>
    <property type="match status" value="1"/>
</dbReference>
<feature type="compositionally biased region" description="Low complexity" evidence="2">
    <location>
        <begin position="57"/>
        <end position="85"/>
    </location>
</feature>
<dbReference type="PANTHER" id="PTHR31116">
    <property type="entry name" value="OS04G0501200 PROTEIN"/>
    <property type="match status" value="1"/>
</dbReference>
<evidence type="ECO:0000313" key="3">
    <source>
        <dbReference type="EMBL" id="KDP41971.1"/>
    </source>
</evidence>
<dbReference type="Proteomes" id="UP000027138">
    <property type="component" value="Unassembled WGS sequence"/>
</dbReference>
<dbReference type="OrthoDB" id="3941538at2759"/>
<dbReference type="Pfam" id="PF03352">
    <property type="entry name" value="Adenine_glyco"/>
    <property type="match status" value="1"/>
</dbReference>
<dbReference type="GO" id="GO:0008725">
    <property type="term" value="F:DNA-3-methyladenine glycosylase activity"/>
    <property type="evidence" value="ECO:0007669"/>
    <property type="project" value="InterPro"/>
</dbReference>
<feature type="compositionally biased region" description="Basic and acidic residues" evidence="2">
    <location>
        <begin position="14"/>
        <end position="28"/>
    </location>
</feature>
<reference evidence="3 4" key="1">
    <citation type="journal article" date="2014" name="PLoS ONE">
        <title>Global Analysis of Gene Expression Profiles in Physic Nut (Jatropha curcas L.) Seedlings Exposed to Salt Stress.</title>
        <authorList>
            <person name="Zhang L."/>
            <person name="Zhang C."/>
            <person name="Wu P."/>
            <person name="Chen Y."/>
            <person name="Li M."/>
            <person name="Jiang H."/>
            <person name="Wu G."/>
        </authorList>
    </citation>
    <scope>NUCLEOTIDE SEQUENCE [LARGE SCALE GENOMIC DNA]</scope>
    <source>
        <strain evidence="4">cv. GZQX0401</strain>
        <tissue evidence="3">Young leaves</tissue>
    </source>
</reference>
<accession>A0A067L0H9</accession>
<evidence type="ECO:0000256" key="1">
    <source>
        <dbReference type="PIRSR" id="PIRSR605019-1"/>
    </source>
</evidence>
<dbReference type="InterPro" id="IPR005019">
    <property type="entry name" value="Adenine_glyco"/>
</dbReference>
<keyword evidence="1" id="KW-0479">Metal-binding</keyword>
<feature type="binding site" evidence="1">
    <location>
        <position position="162"/>
    </location>
    <ligand>
        <name>Zn(2+)</name>
        <dbReference type="ChEBI" id="CHEBI:29105"/>
    </ligand>
</feature>
<feature type="binding site" evidence="1">
    <location>
        <position position="320"/>
    </location>
    <ligand>
        <name>Zn(2+)</name>
        <dbReference type="ChEBI" id="CHEBI:29105"/>
    </ligand>
</feature>
<keyword evidence="1" id="KW-0862">Zinc</keyword>
<protein>
    <submittedName>
        <fullName evidence="3">Uncharacterized protein</fullName>
    </submittedName>
</protein>
<dbReference type="InterPro" id="IPR011257">
    <property type="entry name" value="DNA_glycosylase"/>
</dbReference>
<feature type="binding site" evidence="1">
    <location>
        <position position="147"/>
    </location>
    <ligand>
        <name>Zn(2+)</name>
        <dbReference type="ChEBI" id="CHEBI:29105"/>
    </ligand>
</feature>
<sequence length="367" mass="40673">MSGPPRVRSMNIEPENKVLQKPVKKAEKPQQQGIESKDKKNGKVASAVLRQKSMNGSCSSDASTDSSHSRASSSSSSLSSRSWSSGKMAAVARKNGVVRRKQCEVKFDKEEKTGIVSDSEAAESGNVVDGNSGLVDTTDLQESKKRCGWVTPNTDPFYATFHDEEWGVQVHDDKKLFELLCLSGALAELTWPVILNKRHLFREVFLDFDPTAVSKLNDKKIATSGSPATSLLSESKLRSIIENARQMCKVIDEFGSFDKYIWNFVNHKPIVNQFRYSRQVPVKTSKAEVISKDLVRRGFRSVGPTVIYAFMQVAGLTNDHLISCFRFQECIIGTEGKEKGGSLKSNAEKKEPEYPIIVGVPRGMDDL</sequence>
<dbReference type="Gene3D" id="1.10.340.30">
    <property type="entry name" value="Hypothetical protein, domain 2"/>
    <property type="match status" value="1"/>
</dbReference>
<name>A0A067L0H9_JATCU</name>
<keyword evidence="4" id="KW-1185">Reference proteome</keyword>
<dbReference type="PANTHER" id="PTHR31116:SF30">
    <property type="entry name" value="HHH-GPD DOMAIN-CONTAINING PROTEIN"/>
    <property type="match status" value="1"/>
</dbReference>
<proteinExistence type="predicted"/>
<evidence type="ECO:0000313" key="4">
    <source>
        <dbReference type="Proteomes" id="UP000027138"/>
    </source>
</evidence>
<evidence type="ECO:0000256" key="2">
    <source>
        <dbReference type="SAM" id="MobiDB-lite"/>
    </source>
</evidence>
<dbReference type="GO" id="GO:0006284">
    <property type="term" value="P:base-excision repair"/>
    <property type="evidence" value="ECO:0007669"/>
    <property type="project" value="InterPro"/>
</dbReference>
<organism evidence="3 4">
    <name type="scientific">Jatropha curcas</name>
    <name type="common">Barbados nut</name>
    <dbReference type="NCBI Taxonomy" id="180498"/>
    <lineage>
        <taxon>Eukaryota</taxon>
        <taxon>Viridiplantae</taxon>
        <taxon>Streptophyta</taxon>
        <taxon>Embryophyta</taxon>
        <taxon>Tracheophyta</taxon>
        <taxon>Spermatophyta</taxon>
        <taxon>Magnoliopsida</taxon>
        <taxon>eudicotyledons</taxon>
        <taxon>Gunneridae</taxon>
        <taxon>Pentapetalae</taxon>
        <taxon>rosids</taxon>
        <taxon>fabids</taxon>
        <taxon>Malpighiales</taxon>
        <taxon>Euphorbiaceae</taxon>
        <taxon>Crotonoideae</taxon>
        <taxon>Jatropheae</taxon>
        <taxon>Jatropha</taxon>
    </lineage>
</organism>
<dbReference type="GO" id="GO:0046872">
    <property type="term" value="F:metal ion binding"/>
    <property type="evidence" value="ECO:0007669"/>
    <property type="project" value="UniProtKB-KW"/>
</dbReference>
<dbReference type="EMBL" id="KK914317">
    <property type="protein sequence ID" value="KDP41971.1"/>
    <property type="molecule type" value="Genomic_DNA"/>
</dbReference>
<dbReference type="AlphaFoldDB" id="A0A067L0H9"/>
<dbReference type="KEGG" id="jcu:105630313"/>
<dbReference type="STRING" id="180498.A0A067L0H9"/>